<dbReference type="InterPro" id="IPR020891">
    <property type="entry name" value="UPF0758_CS"/>
</dbReference>
<dbReference type="GO" id="GO:0046872">
    <property type="term" value="F:metal ion binding"/>
    <property type="evidence" value="ECO:0007669"/>
    <property type="project" value="UniProtKB-KW"/>
</dbReference>
<dbReference type="RefSeq" id="WP_184194193.1">
    <property type="nucleotide sequence ID" value="NZ_JACHGW010000002.1"/>
</dbReference>
<dbReference type="Gene3D" id="3.40.140.10">
    <property type="entry name" value="Cytidine Deaminase, domain 2"/>
    <property type="match status" value="1"/>
</dbReference>
<dbReference type="Pfam" id="PF04002">
    <property type="entry name" value="RadC"/>
    <property type="match status" value="1"/>
</dbReference>
<dbReference type="EMBL" id="JACHGW010000002">
    <property type="protein sequence ID" value="MBB6050027.1"/>
    <property type="molecule type" value="Genomic_DNA"/>
</dbReference>
<organism evidence="9 10">
    <name type="scientific">Armatimonas rosea</name>
    <dbReference type="NCBI Taxonomy" id="685828"/>
    <lineage>
        <taxon>Bacteria</taxon>
        <taxon>Bacillati</taxon>
        <taxon>Armatimonadota</taxon>
        <taxon>Armatimonadia</taxon>
        <taxon>Armatimonadales</taxon>
        <taxon>Armatimonadaceae</taxon>
        <taxon>Armatimonas</taxon>
    </lineage>
</organism>
<proteinExistence type="inferred from homology"/>
<dbReference type="SUPFAM" id="SSF47781">
    <property type="entry name" value="RuvA domain 2-like"/>
    <property type="match status" value="1"/>
</dbReference>
<dbReference type="InterPro" id="IPR046778">
    <property type="entry name" value="UPF0758_N"/>
</dbReference>
<evidence type="ECO:0000256" key="3">
    <source>
        <dbReference type="ARBA" id="ARBA00022723"/>
    </source>
</evidence>
<dbReference type="GO" id="GO:0006508">
    <property type="term" value="P:proteolysis"/>
    <property type="evidence" value="ECO:0007669"/>
    <property type="project" value="UniProtKB-KW"/>
</dbReference>
<dbReference type="PANTHER" id="PTHR30471:SF3">
    <property type="entry name" value="UPF0758 PROTEIN YEES-RELATED"/>
    <property type="match status" value="1"/>
</dbReference>
<dbReference type="PROSITE" id="PS01302">
    <property type="entry name" value="UPF0758"/>
    <property type="match status" value="1"/>
</dbReference>
<evidence type="ECO:0000256" key="4">
    <source>
        <dbReference type="ARBA" id="ARBA00022801"/>
    </source>
</evidence>
<evidence type="ECO:0000256" key="2">
    <source>
        <dbReference type="ARBA" id="ARBA00022670"/>
    </source>
</evidence>
<comment type="similarity">
    <text evidence="1 7">Belongs to the UPF0758 family.</text>
</comment>
<evidence type="ECO:0000256" key="6">
    <source>
        <dbReference type="ARBA" id="ARBA00023049"/>
    </source>
</evidence>
<dbReference type="PROSITE" id="PS50249">
    <property type="entry name" value="MPN"/>
    <property type="match status" value="1"/>
</dbReference>
<keyword evidence="10" id="KW-1185">Reference proteome</keyword>
<dbReference type="SUPFAM" id="SSF102712">
    <property type="entry name" value="JAB1/MPN domain"/>
    <property type="match status" value="1"/>
</dbReference>
<dbReference type="InterPro" id="IPR025657">
    <property type="entry name" value="RadC_JAB"/>
</dbReference>
<evidence type="ECO:0000256" key="5">
    <source>
        <dbReference type="ARBA" id="ARBA00022833"/>
    </source>
</evidence>
<dbReference type="Proteomes" id="UP000520814">
    <property type="component" value="Unassembled WGS sequence"/>
</dbReference>
<dbReference type="NCBIfam" id="NF000642">
    <property type="entry name" value="PRK00024.1"/>
    <property type="match status" value="1"/>
</dbReference>
<keyword evidence="6" id="KW-0482">Metalloprotease</keyword>
<comment type="caution">
    <text evidence="9">The sequence shown here is derived from an EMBL/GenBank/DDBJ whole genome shotgun (WGS) entry which is preliminary data.</text>
</comment>
<keyword evidence="2" id="KW-0645">Protease</keyword>
<keyword evidence="4" id="KW-0378">Hydrolase</keyword>
<dbReference type="NCBIfam" id="TIGR00608">
    <property type="entry name" value="radc"/>
    <property type="match status" value="1"/>
</dbReference>
<keyword evidence="3" id="KW-0479">Metal-binding</keyword>
<dbReference type="InterPro" id="IPR001405">
    <property type="entry name" value="UPF0758"/>
</dbReference>
<evidence type="ECO:0000256" key="7">
    <source>
        <dbReference type="RuleBase" id="RU003797"/>
    </source>
</evidence>
<feature type="domain" description="MPN" evidence="8">
    <location>
        <begin position="105"/>
        <end position="227"/>
    </location>
</feature>
<gene>
    <name evidence="9" type="ORF">HNQ39_001818</name>
</gene>
<dbReference type="Pfam" id="PF20582">
    <property type="entry name" value="UPF0758_N"/>
    <property type="match status" value="1"/>
</dbReference>
<dbReference type="Gene3D" id="1.10.150.20">
    <property type="entry name" value="5' to 3' exonuclease, C-terminal subdomain"/>
    <property type="match status" value="1"/>
</dbReference>
<dbReference type="InterPro" id="IPR037518">
    <property type="entry name" value="MPN"/>
</dbReference>
<reference evidence="9 10" key="1">
    <citation type="submission" date="2020-08" db="EMBL/GenBank/DDBJ databases">
        <title>Genomic Encyclopedia of Type Strains, Phase IV (KMG-IV): sequencing the most valuable type-strain genomes for metagenomic binning, comparative biology and taxonomic classification.</title>
        <authorList>
            <person name="Goeker M."/>
        </authorList>
    </citation>
    <scope>NUCLEOTIDE SEQUENCE [LARGE SCALE GENOMIC DNA]</scope>
    <source>
        <strain evidence="9 10">DSM 23562</strain>
    </source>
</reference>
<dbReference type="PANTHER" id="PTHR30471">
    <property type="entry name" value="DNA REPAIR PROTEIN RADC"/>
    <property type="match status" value="1"/>
</dbReference>
<dbReference type="InterPro" id="IPR010994">
    <property type="entry name" value="RuvA_2-like"/>
</dbReference>
<evidence type="ECO:0000256" key="1">
    <source>
        <dbReference type="ARBA" id="ARBA00010243"/>
    </source>
</evidence>
<evidence type="ECO:0000313" key="10">
    <source>
        <dbReference type="Proteomes" id="UP000520814"/>
    </source>
</evidence>
<protein>
    <submittedName>
        <fullName evidence="9">DNA repair protein RadC</fullName>
    </submittedName>
</protein>
<name>A0A7W9W6Y4_ARMRO</name>
<keyword evidence="5" id="KW-0862">Zinc</keyword>
<dbReference type="GO" id="GO:0008237">
    <property type="term" value="F:metallopeptidase activity"/>
    <property type="evidence" value="ECO:0007669"/>
    <property type="project" value="UniProtKB-KW"/>
</dbReference>
<sequence length="227" mass="24881">MYHTRIRELPTEERPRERLIHYGADALSVSELLAILLRTGTEKYSAVGLADHLLAQFGNLRGLAHATIEELAGVHGIGPAKAAQLKAAIELGRRLVAASPEERTKIRSPRDVYNLLGPMLREEKREHFMALLLDTKNGVLRSRTVSVGDLSSSIVHPREVFAEAIRHSAASLIVAHNHPSGDPAPSPEDIAVTKRLAEAGELLGIEVLDHIVLGDNRWVSLKEKGLF</sequence>
<accession>A0A7W9W6Y4</accession>
<dbReference type="AlphaFoldDB" id="A0A7W9W6Y4"/>
<evidence type="ECO:0000259" key="8">
    <source>
        <dbReference type="PROSITE" id="PS50249"/>
    </source>
</evidence>
<evidence type="ECO:0000313" key="9">
    <source>
        <dbReference type="EMBL" id="MBB6050027.1"/>
    </source>
</evidence>
<dbReference type="CDD" id="cd08071">
    <property type="entry name" value="MPN_DUF2466"/>
    <property type="match status" value="1"/>
</dbReference>